<dbReference type="PANTHER" id="PTHR10900:SF77">
    <property type="entry name" value="FI19380P1"/>
    <property type="match status" value="1"/>
</dbReference>
<sequence>EDVKISVNKYNQVSINGIKVIEKDILAANGAIHILNDLPYADSIVFDTRKYLFGLNATKFVSLIDAYGLGRFLNKGTNNVTILAPTNEVIDEDSIPNNQKVQWLSYHLVQGAYNPSDLSDGQLLKTEYNATQLYNDSQRLSVSIGKAKDDPVLESLIKSIRFGDYSKVIGVDMSIEGNVIYRISDPLVLPMDIFSRLVVDLELSTFIATLYVSGVVDQIKKAKAITLFVPTNQAFKNLGLVSRYLVHPTGRTDLQNVLLFHAATLPLYYHDLQGDVLQVTTLANESLIINGNNPDRSVWIGTDTESQDNALDEHGMIQQSNMIVSNGVVHKIDHLQIPNCVNVTHRNLLKGINANIMFNILKRTNLLDQLDMTDNFLLAPTDKAFEHIDLESLWNDTTKLERIARLHIVPKSSGRKPWFLHPLLGDQEYSTLLSDRDKIVVREMGYGLTIIRVKGEPYGVHARVLDMGHVSTGDRSGGVMEIDAVLFPLERGAFGLPWIWSLVTVSLISFVFGLVILVGSIVLFKRWKRAGYQTIQEESLHEE</sequence>
<keyword evidence="1" id="KW-0812">Transmembrane</keyword>
<feature type="domain" description="FAS1" evidence="2">
    <location>
        <begin position="1"/>
        <end position="39"/>
    </location>
</feature>
<gene>
    <name evidence="3" type="ORF">CU098_000487</name>
</gene>
<feature type="domain" description="FAS1" evidence="2">
    <location>
        <begin position="345"/>
        <end position="486"/>
    </location>
</feature>
<accession>A0A367IRC2</accession>
<evidence type="ECO:0000313" key="3">
    <source>
        <dbReference type="EMBL" id="RCH80244.1"/>
    </source>
</evidence>
<evidence type="ECO:0000256" key="1">
    <source>
        <dbReference type="SAM" id="Phobius"/>
    </source>
</evidence>
<keyword evidence="1" id="KW-1133">Transmembrane helix</keyword>
<comment type="caution">
    <text evidence="3">The sequence shown here is derived from an EMBL/GenBank/DDBJ whole genome shotgun (WGS) entry which is preliminary data.</text>
</comment>
<dbReference type="STRING" id="4846.A0A367IRC2"/>
<dbReference type="GO" id="GO:0005615">
    <property type="term" value="C:extracellular space"/>
    <property type="evidence" value="ECO:0007669"/>
    <property type="project" value="TreeGrafter"/>
</dbReference>
<dbReference type="OrthoDB" id="14252at2759"/>
<dbReference type="Gene3D" id="2.30.180.10">
    <property type="entry name" value="FAS1 domain"/>
    <property type="match status" value="3"/>
</dbReference>
<organism evidence="3 4">
    <name type="scientific">Rhizopus stolonifer</name>
    <name type="common">Rhizopus nigricans</name>
    <dbReference type="NCBI Taxonomy" id="4846"/>
    <lineage>
        <taxon>Eukaryota</taxon>
        <taxon>Fungi</taxon>
        <taxon>Fungi incertae sedis</taxon>
        <taxon>Mucoromycota</taxon>
        <taxon>Mucoromycotina</taxon>
        <taxon>Mucoromycetes</taxon>
        <taxon>Mucorales</taxon>
        <taxon>Mucorineae</taxon>
        <taxon>Rhizopodaceae</taxon>
        <taxon>Rhizopus</taxon>
    </lineage>
</organism>
<keyword evidence="4" id="KW-1185">Reference proteome</keyword>
<dbReference type="EMBL" id="PJQM01006106">
    <property type="protein sequence ID" value="RCH80244.1"/>
    <property type="molecule type" value="Genomic_DNA"/>
</dbReference>
<keyword evidence="1" id="KW-0472">Membrane</keyword>
<reference evidence="3 4" key="1">
    <citation type="journal article" date="2018" name="G3 (Bethesda)">
        <title>Phylogenetic and Phylogenomic Definition of Rhizopus Species.</title>
        <authorList>
            <person name="Gryganskyi A.P."/>
            <person name="Golan J."/>
            <person name="Dolatabadi S."/>
            <person name="Mondo S."/>
            <person name="Robb S."/>
            <person name="Idnurm A."/>
            <person name="Muszewska A."/>
            <person name="Steczkiewicz K."/>
            <person name="Masonjones S."/>
            <person name="Liao H.L."/>
            <person name="Gajdeczka M.T."/>
            <person name="Anike F."/>
            <person name="Vuek A."/>
            <person name="Anishchenko I.M."/>
            <person name="Voigt K."/>
            <person name="de Hoog G.S."/>
            <person name="Smith M.E."/>
            <person name="Heitman J."/>
            <person name="Vilgalys R."/>
            <person name="Stajich J.E."/>
        </authorList>
    </citation>
    <scope>NUCLEOTIDE SEQUENCE [LARGE SCALE GENOMIC DNA]</scope>
    <source>
        <strain evidence="3 4">LSU 92-RS-03</strain>
    </source>
</reference>
<feature type="domain" description="FAS1" evidence="2">
    <location>
        <begin position="44"/>
        <end position="187"/>
    </location>
</feature>
<dbReference type="InterPro" id="IPR050904">
    <property type="entry name" value="Adhesion/Biosynth-related"/>
</dbReference>
<dbReference type="SUPFAM" id="SSF82153">
    <property type="entry name" value="FAS1 domain"/>
    <property type="match status" value="3"/>
</dbReference>
<dbReference type="SMART" id="SM00554">
    <property type="entry name" value="FAS1"/>
    <property type="match status" value="3"/>
</dbReference>
<dbReference type="PROSITE" id="PS50213">
    <property type="entry name" value="FAS1"/>
    <property type="match status" value="4"/>
</dbReference>
<protein>
    <recommendedName>
        <fullName evidence="2">FAS1 domain-containing protein</fullName>
    </recommendedName>
</protein>
<feature type="transmembrane region" description="Helical" evidence="1">
    <location>
        <begin position="498"/>
        <end position="524"/>
    </location>
</feature>
<proteinExistence type="predicted"/>
<feature type="domain" description="FAS1" evidence="2">
    <location>
        <begin position="190"/>
        <end position="336"/>
    </location>
</feature>
<evidence type="ECO:0000313" key="4">
    <source>
        <dbReference type="Proteomes" id="UP000253551"/>
    </source>
</evidence>
<dbReference type="AlphaFoldDB" id="A0A367IRC2"/>
<dbReference type="Proteomes" id="UP000253551">
    <property type="component" value="Unassembled WGS sequence"/>
</dbReference>
<dbReference type="Pfam" id="PF02469">
    <property type="entry name" value="Fasciclin"/>
    <property type="match status" value="3"/>
</dbReference>
<name>A0A367IRC2_RHIST</name>
<dbReference type="InterPro" id="IPR036378">
    <property type="entry name" value="FAS1_dom_sf"/>
</dbReference>
<feature type="non-terminal residue" evidence="3">
    <location>
        <position position="1"/>
    </location>
</feature>
<dbReference type="PANTHER" id="PTHR10900">
    <property type="entry name" value="PERIOSTIN-RELATED"/>
    <property type="match status" value="1"/>
</dbReference>
<evidence type="ECO:0000259" key="2">
    <source>
        <dbReference type="PROSITE" id="PS50213"/>
    </source>
</evidence>
<dbReference type="InterPro" id="IPR000782">
    <property type="entry name" value="FAS1_domain"/>
</dbReference>